<dbReference type="Gene3D" id="1.10.10.10">
    <property type="entry name" value="Winged helix-like DNA-binding domain superfamily/Winged helix DNA-binding domain"/>
    <property type="match status" value="1"/>
</dbReference>
<dbReference type="PROSITE" id="PS51197">
    <property type="entry name" value="HTH_RRF2_2"/>
    <property type="match status" value="1"/>
</dbReference>
<dbReference type="SUPFAM" id="SSF46785">
    <property type="entry name" value="Winged helix' DNA-binding domain"/>
    <property type="match status" value="1"/>
</dbReference>
<gene>
    <name evidence="2" type="ORF">EXM22_15825</name>
</gene>
<dbReference type="InterPro" id="IPR030489">
    <property type="entry name" value="TR_Rrf2-type_CS"/>
</dbReference>
<protein>
    <submittedName>
        <fullName evidence="2">Rrf2 family transcriptional regulator</fullName>
    </submittedName>
</protein>
<dbReference type="PROSITE" id="PS01332">
    <property type="entry name" value="HTH_RRF2_1"/>
    <property type="match status" value="1"/>
</dbReference>
<name>A0A5C1QN48_9SPIO</name>
<dbReference type="KEGG" id="ock:EXM22_15825"/>
<dbReference type="RefSeq" id="WP_149487448.1">
    <property type="nucleotide sequence ID" value="NZ_CP036150.1"/>
</dbReference>
<proteinExistence type="predicted"/>
<dbReference type="EMBL" id="CP036150">
    <property type="protein sequence ID" value="QEN09373.1"/>
    <property type="molecule type" value="Genomic_DNA"/>
</dbReference>
<dbReference type="GO" id="GO:0003700">
    <property type="term" value="F:DNA-binding transcription factor activity"/>
    <property type="evidence" value="ECO:0007669"/>
    <property type="project" value="TreeGrafter"/>
</dbReference>
<dbReference type="NCBIfam" id="TIGR00738">
    <property type="entry name" value="rrf2_super"/>
    <property type="match status" value="1"/>
</dbReference>
<evidence type="ECO:0000313" key="3">
    <source>
        <dbReference type="Proteomes" id="UP000324209"/>
    </source>
</evidence>
<dbReference type="PANTHER" id="PTHR33221:SF5">
    <property type="entry name" value="HTH-TYPE TRANSCRIPTIONAL REGULATOR ISCR"/>
    <property type="match status" value="1"/>
</dbReference>
<accession>A0A5C1QN48</accession>
<dbReference type="InterPro" id="IPR000944">
    <property type="entry name" value="Tscrpt_reg_Rrf2"/>
</dbReference>
<dbReference type="AlphaFoldDB" id="A0A5C1QN48"/>
<keyword evidence="1" id="KW-0238">DNA-binding</keyword>
<sequence>MRITTKGRYAIRAIINMALNAGNKPISIKSISNSEELSPIFLEQIFTKLKKAGIAESVRGASGGFRIARELNEITVLDVLEAVEEGVELAPCTTPEGTCGRSADCAISAFWSDTEEMIRDQLRNQTIQTILDKYMDVE</sequence>
<reference evidence="2 3" key="1">
    <citation type="submission" date="2019-02" db="EMBL/GenBank/DDBJ databases">
        <title>Complete Genome Sequence and Methylome Analysis of free living Spirochaetas.</title>
        <authorList>
            <person name="Fomenkov A."/>
            <person name="Dubinina G."/>
            <person name="Leshcheva N."/>
            <person name="Mikheeva N."/>
            <person name="Grabovich M."/>
            <person name="Vincze T."/>
            <person name="Roberts R.J."/>
        </authorList>
    </citation>
    <scope>NUCLEOTIDE SEQUENCE [LARGE SCALE GENOMIC DNA]</scope>
    <source>
        <strain evidence="2 3">K2</strain>
    </source>
</reference>
<organism evidence="2 3">
    <name type="scientific">Oceanispirochaeta crateris</name>
    <dbReference type="NCBI Taxonomy" id="2518645"/>
    <lineage>
        <taxon>Bacteria</taxon>
        <taxon>Pseudomonadati</taxon>
        <taxon>Spirochaetota</taxon>
        <taxon>Spirochaetia</taxon>
        <taxon>Spirochaetales</taxon>
        <taxon>Spirochaetaceae</taxon>
        <taxon>Oceanispirochaeta</taxon>
    </lineage>
</organism>
<evidence type="ECO:0000313" key="2">
    <source>
        <dbReference type="EMBL" id="QEN09373.1"/>
    </source>
</evidence>
<dbReference type="Pfam" id="PF02082">
    <property type="entry name" value="Rrf2"/>
    <property type="match status" value="1"/>
</dbReference>
<keyword evidence="3" id="KW-1185">Reference proteome</keyword>
<dbReference type="InterPro" id="IPR036388">
    <property type="entry name" value="WH-like_DNA-bd_sf"/>
</dbReference>
<evidence type="ECO:0000256" key="1">
    <source>
        <dbReference type="ARBA" id="ARBA00023125"/>
    </source>
</evidence>
<dbReference type="Proteomes" id="UP000324209">
    <property type="component" value="Chromosome"/>
</dbReference>
<dbReference type="InterPro" id="IPR036390">
    <property type="entry name" value="WH_DNA-bd_sf"/>
</dbReference>
<dbReference type="PANTHER" id="PTHR33221">
    <property type="entry name" value="WINGED HELIX-TURN-HELIX TRANSCRIPTIONAL REGULATOR, RRF2 FAMILY"/>
    <property type="match status" value="1"/>
</dbReference>
<dbReference type="OrthoDB" id="9808360at2"/>
<dbReference type="GO" id="GO:0005829">
    <property type="term" value="C:cytosol"/>
    <property type="evidence" value="ECO:0007669"/>
    <property type="project" value="TreeGrafter"/>
</dbReference>
<dbReference type="GO" id="GO:0003677">
    <property type="term" value="F:DNA binding"/>
    <property type="evidence" value="ECO:0007669"/>
    <property type="project" value="UniProtKB-KW"/>
</dbReference>